<dbReference type="RefSeq" id="WP_157424290.1">
    <property type="nucleotide sequence ID" value="NZ_BAAANI010000005.1"/>
</dbReference>
<evidence type="ECO:0000313" key="2">
    <source>
        <dbReference type="Proteomes" id="UP001589667"/>
    </source>
</evidence>
<dbReference type="EMBL" id="JBHMBL010000004">
    <property type="protein sequence ID" value="MFB9644122.1"/>
    <property type="molecule type" value="Genomic_DNA"/>
</dbReference>
<proteinExistence type="predicted"/>
<dbReference type="Proteomes" id="UP001589667">
    <property type="component" value="Unassembled WGS sequence"/>
</dbReference>
<name>A0ABV5SWY2_9MICO</name>
<protein>
    <submittedName>
        <fullName evidence="1">Uncharacterized protein</fullName>
    </submittedName>
</protein>
<gene>
    <name evidence="1" type="ORF">ACFFQV_17665</name>
</gene>
<reference evidence="1 2" key="1">
    <citation type="submission" date="2024-09" db="EMBL/GenBank/DDBJ databases">
        <authorList>
            <person name="Sun Q."/>
            <person name="Mori K."/>
        </authorList>
    </citation>
    <scope>NUCLEOTIDE SEQUENCE [LARGE SCALE GENOMIC DNA]</scope>
    <source>
        <strain evidence="1 2">JCM 14321</strain>
    </source>
</reference>
<keyword evidence="2" id="KW-1185">Reference proteome</keyword>
<organism evidence="1 2">
    <name type="scientific">Agromyces lapidis</name>
    <dbReference type="NCBI Taxonomy" id="279574"/>
    <lineage>
        <taxon>Bacteria</taxon>
        <taxon>Bacillati</taxon>
        <taxon>Actinomycetota</taxon>
        <taxon>Actinomycetes</taxon>
        <taxon>Micrococcales</taxon>
        <taxon>Microbacteriaceae</taxon>
        <taxon>Agromyces</taxon>
    </lineage>
</organism>
<comment type="caution">
    <text evidence="1">The sequence shown here is derived from an EMBL/GenBank/DDBJ whole genome shotgun (WGS) entry which is preliminary data.</text>
</comment>
<accession>A0ABV5SWY2</accession>
<sequence length="145" mass="16358">MRIRQKTTIRRILPTQCIRCGASLPAPATTGRPRVYCGPACRKAAYDDRRARKPEAFQIRVVERIAVETVETISTVDEGHDIIECLRRVCASPRAVTNVLSALSGLVRSGTLRLDGKWAPVVRAITELNRAILDASERDRWHRRR</sequence>
<evidence type="ECO:0000313" key="1">
    <source>
        <dbReference type="EMBL" id="MFB9644122.1"/>
    </source>
</evidence>